<accession>A0A4S8JP65</accession>
<organism evidence="1 2">
    <name type="scientific">Musa balbisiana</name>
    <name type="common">Banana</name>
    <dbReference type="NCBI Taxonomy" id="52838"/>
    <lineage>
        <taxon>Eukaryota</taxon>
        <taxon>Viridiplantae</taxon>
        <taxon>Streptophyta</taxon>
        <taxon>Embryophyta</taxon>
        <taxon>Tracheophyta</taxon>
        <taxon>Spermatophyta</taxon>
        <taxon>Magnoliopsida</taxon>
        <taxon>Liliopsida</taxon>
        <taxon>Zingiberales</taxon>
        <taxon>Musaceae</taxon>
        <taxon>Musa</taxon>
    </lineage>
</organism>
<evidence type="ECO:0000313" key="2">
    <source>
        <dbReference type="Proteomes" id="UP000317650"/>
    </source>
</evidence>
<dbReference type="EMBL" id="PYDT01000004">
    <property type="protein sequence ID" value="THU64001.1"/>
    <property type="molecule type" value="Genomic_DNA"/>
</dbReference>
<reference evidence="1 2" key="1">
    <citation type="journal article" date="2019" name="Nat. Plants">
        <title>Genome sequencing of Musa balbisiana reveals subgenome evolution and function divergence in polyploid bananas.</title>
        <authorList>
            <person name="Yao X."/>
        </authorList>
    </citation>
    <scope>NUCLEOTIDE SEQUENCE [LARGE SCALE GENOMIC DNA]</scope>
    <source>
        <strain evidence="2">cv. DH-PKW</strain>
        <tissue evidence="1">Leaves</tissue>
    </source>
</reference>
<dbReference type="AlphaFoldDB" id="A0A4S8JP65"/>
<keyword evidence="2" id="KW-1185">Reference proteome</keyword>
<proteinExistence type="predicted"/>
<sequence length="74" mass="8086">MPMFVPVQGDPENLRLGLERRLLGELGNHPLGTTGVVSLRITFFASGFINGPCFISSGSGFSDYLSDENHMKEK</sequence>
<gene>
    <name evidence="1" type="ORF">C4D60_Mb01t21830</name>
</gene>
<protein>
    <submittedName>
        <fullName evidence="1">Uncharacterized protein</fullName>
    </submittedName>
</protein>
<name>A0A4S8JP65_MUSBA</name>
<dbReference type="Proteomes" id="UP000317650">
    <property type="component" value="Chromosome 1"/>
</dbReference>
<evidence type="ECO:0000313" key="1">
    <source>
        <dbReference type="EMBL" id="THU64001.1"/>
    </source>
</evidence>
<comment type="caution">
    <text evidence="1">The sequence shown here is derived from an EMBL/GenBank/DDBJ whole genome shotgun (WGS) entry which is preliminary data.</text>
</comment>